<evidence type="ECO:0000313" key="1">
    <source>
        <dbReference type="EMBL" id="GIJ47851.1"/>
    </source>
</evidence>
<dbReference type="AlphaFoldDB" id="A0A8J3YMB6"/>
<organism evidence="1 2">
    <name type="scientific">Virgisporangium aliadipatigenens</name>
    <dbReference type="NCBI Taxonomy" id="741659"/>
    <lineage>
        <taxon>Bacteria</taxon>
        <taxon>Bacillati</taxon>
        <taxon>Actinomycetota</taxon>
        <taxon>Actinomycetes</taxon>
        <taxon>Micromonosporales</taxon>
        <taxon>Micromonosporaceae</taxon>
        <taxon>Virgisporangium</taxon>
    </lineage>
</organism>
<name>A0A8J3YMB6_9ACTN</name>
<dbReference type="RefSeq" id="WP_203901358.1">
    <property type="nucleotide sequence ID" value="NZ_BOPF01000018.1"/>
</dbReference>
<sequence>MTGGSALGAQLSRALDLPLRDYLRALIPAPQTRWNVHRLRLARALEKYLRRHGDPFVDETCDHLLRVPVMQQADHSSLLLDAQTFLNNYLFHVACREAGVPVALNHQCSTVSGIVRRAPVLGPTFLPTRGGLFGVFPFSKKTLKSASFCGLPGPVEMTFDPLAGTTHDVASDLTLGPLVGLRAPDAPTAYRRANDIIWRGLDLDHGVRRVGIDVDVVSECVALHLEDPTSPVSALLFDPAVRDAFLRVKRRLVADPSNLAVNNAAPDFLWIRRGHRLHQVVLTGSGHRAQWTVETDGAPLPVPMEPTAVAAALRAGVLYPDRILTYLVRCLLPGVVAVGGTSQQDYVKLYRRMFVLADAETPFLDRSDLEHIRRPGHSVAGGRPLLEPYGEAMELIRRLGPHTRLDDLDDAYLDRPVGETIGELRCVGHLERAIDR</sequence>
<comment type="caution">
    <text evidence="1">The sequence shown here is derived from an EMBL/GenBank/DDBJ whole genome shotgun (WGS) entry which is preliminary data.</text>
</comment>
<proteinExistence type="predicted"/>
<accession>A0A8J3YMB6</accession>
<dbReference type="Proteomes" id="UP000619260">
    <property type="component" value="Unassembled WGS sequence"/>
</dbReference>
<reference evidence="1" key="1">
    <citation type="submission" date="2021-01" db="EMBL/GenBank/DDBJ databases">
        <title>Whole genome shotgun sequence of Virgisporangium aliadipatigenens NBRC 105644.</title>
        <authorList>
            <person name="Komaki H."/>
            <person name="Tamura T."/>
        </authorList>
    </citation>
    <scope>NUCLEOTIDE SEQUENCE</scope>
    <source>
        <strain evidence="1">NBRC 105644</strain>
    </source>
</reference>
<keyword evidence="2" id="KW-1185">Reference proteome</keyword>
<protein>
    <submittedName>
        <fullName evidence="1">Uncharacterized protein</fullName>
    </submittedName>
</protein>
<dbReference type="EMBL" id="BOPF01000018">
    <property type="protein sequence ID" value="GIJ47851.1"/>
    <property type="molecule type" value="Genomic_DNA"/>
</dbReference>
<gene>
    <name evidence="1" type="ORF">Val02_47370</name>
</gene>
<evidence type="ECO:0000313" key="2">
    <source>
        <dbReference type="Proteomes" id="UP000619260"/>
    </source>
</evidence>